<name>A0A8J3NEH7_9ACTN</name>
<keyword evidence="2" id="KW-1185">Reference proteome</keyword>
<evidence type="ECO:0000313" key="2">
    <source>
        <dbReference type="Proteomes" id="UP000612808"/>
    </source>
</evidence>
<proteinExistence type="predicted"/>
<dbReference type="RefSeq" id="WP_203661496.1">
    <property type="nucleotide sequence ID" value="NZ_BAAAZM010000014.1"/>
</dbReference>
<dbReference type="EMBL" id="BOMB01000028">
    <property type="protein sequence ID" value="GID13970.1"/>
    <property type="molecule type" value="Genomic_DNA"/>
</dbReference>
<organism evidence="1 2">
    <name type="scientific">Actinocatenispora rupis</name>
    <dbReference type="NCBI Taxonomy" id="519421"/>
    <lineage>
        <taxon>Bacteria</taxon>
        <taxon>Bacillati</taxon>
        <taxon>Actinomycetota</taxon>
        <taxon>Actinomycetes</taxon>
        <taxon>Micromonosporales</taxon>
        <taxon>Micromonosporaceae</taxon>
        <taxon>Actinocatenispora</taxon>
    </lineage>
</organism>
<dbReference type="NCBIfam" id="TIGR04186">
    <property type="entry name" value="GRASP_targ"/>
    <property type="match status" value="1"/>
</dbReference>
<accession>A0A8J3NEH7</accession>
<protein>
    <recommendedName>
        <fullName evidence="3">ATP-grasp target RiPP</fullName>
    </recommendedName>
</protein>
<dbReference type="Proteomes" id="UP000612808">
    <property type="component" value="Unassembled WGS sequence"/>
</dbReference>
<reference evidence="1" key="1">
    <citation type="submission" date="2021-01" db="EMBL/GenBank/DDBJ databases">
        <title>Whole genome shotgun sequence of Actinocatenispora rupis NBRC 107355.</title>
        <authorList>
            <person name="Komaki H."/>
            <person name="Tamura T."/>
        </authorList>
    </citation>
    <scope>NUCLEOTIDE SEQUENCE</scope>
    <source>
        <strain evidence="1">NBRC 107355</strain>
    </source>
</reference>
<gene>
    <name evidence="1" type="ORF">Aru02nite_48590</name>
</gene>
<dbReference type="AlphaFoldDB" id="A0A8J3NEH7"/>
<dbReference type="InterPro" id="IPR026496">
    <property type="entry name" value="GRASP_targ"/>
</dbReference>
<evidence type="ECO:0008006" key="3">
    <source>
        <dbReference type="Google" id="ProtNLM"/>
    </source>
</evidence>
<comment type="caution">
    <text evidence="1">The sequence shown here is derived from an EMBL/GenBank/DDBJ whole genome shotgun (WGS) entry which is preliminary data.</text>
</comment>
<evidence type="ECO:0000313" key="1">
    <source>
        <dbReference type="EMBL" id="GID13970.1"/>
    </source>
</evidence>
<sequence>MDSTAVAEPEKYTAHRDAPFGLRFAQRPTSSIDLDLDLVSYDEEAQLAVARDGDRWVPLIDHRMSVTLQTSGETPREDEIYDKSST</sequence>